<proteinExistence type="predicted"/>
<organism evidence="1">
    <name type="scientific">hydrothermal vent metagenome</name>
    <dbReference type="NCBI Taxonomy" id="652676"/>
    <lineage>
        <taxon>unclassified sequences</taxon>
        <taxon>metagenomes</taxon>
        <taxon>ecological metagenomes</taxon>
    </lineage>
</organism>
<accession>A0A3B0XRJ7</accession>
<evidence type="ECO:0000313" key="1">
    <source>
        <dbReference type="EMBL" id="VAW58976.1"/>
    </source>
</evidence>
<evidence type="ECO:0008006" key="2">
    <source>
        <dbReference type="Google" id="ProtNLM"/>
    </source>
</evidence>
<protein>
    <recommendedName>
        <fullName evidence="2">Lipid-A-disaccharide synthase</fullName>
    </recommendedName>
</protein>
<dbReference type="AlphaFoldDB" id="A0A3B0XRJ7"/>
<sequence length="43" mass="4896">MNLILDDKSYRENMIKELKGVRKKLGKTGGAENMAELILEMLT</sequence>
<gene>
    <name evidence="1" type="ORF">MNBD_GAMMA08-243</name>
</gene>
<name>A0A3B0XRJ7_9ZZZZ</name>
<dbReference type="EMBL" id="UOFH01000045">
    <property type="protein sequence ID" value="VAW58976.1"/>
    <property type="molecule type" value="Genomic_DNA"/>
</dbReference>
<reference evidence="1" key="1">
    <citation type="submission" date="2018-06" db="EMBL/GenBank/DDBJ databases">
        <authorList>
            <person name="Zhirakovskaya E."/>
        </authorList>
    </citation>
    <scope>NUCLEOTIDE SEQUENCE</scope>
</reference>